<name>A0A915YCR3_9BACT</name>
<dbReference type="Pfam" id="PF00589">
    <property type="entry name" value="Phage_integrase"/>
    <property type="match status" value="1"/>
</dbReference>
<dbReference type="PROSITE" id="PS51898">
    <property type="entry name" value="TYR_RECOMBINASE"/>
    <property type="match status" value="1"/>
</dbReference>
<protein>
    <submittedName>
        <fullName evidence="7">Tyrosine-type recombinase/integrase</fullName>
    </submittedName>
</protein>
<evidence type="ECO:0000313" key="8">
    <source>
        <dbReference type="Proteomes" id="UP001060919"/>
    </source>
</evidence>
<dbReference type="GO" id="GO:0006310">
    <property type="term" value="P:DNA recombination"/>
    <property type="evidence" value="ECO:0007669"/>
    <property type="project" value="UniProtKB-KW"/>
</dbReference>
<feature type="domain" description="Tyr recombinase" evidence="5">
    <location>
        <begin position="97"/>
        <end position="283"/>
    </location>
</feature>
<accession>A0A915YCR3</accession>
<keyword evidence="2 4" id="KW-0238">DNA-binding</keyword>
<evidence type="ECO:0000259" key="6">
    <source>
        <dbReference type="PROSITE" id="PS51900"/>
    </source>
</evidence>
<dbReference type="InterPro" id="IPR050090">
    <property type="entry name" value="Tyrosine_recombinase_XerCD"/>
</dbReference>
<evidence type="ECO:0000259" key="5">
    <source>
        <dbReference type="PROSITE" id="PS51898"/>
    </source>
</evidence>
<dbReference type="EMBL" id="AP026867">
    <property type="protein sequence ID" value="BDS10679.1"/>
    <property type="molecule type" value="Genomic_DNA"/>
</dbReference>
<keyword evidence="8" id="KW-1185">Reference proteome</keyword>
<dbReference type="InterPro" id="IPR010998">
    <property type="entry name" value="Integrase_recombinase_N"/>
</dbReference>
<dbReference type="AlphaFoldDB" id="A0A915YCR3"/>
<sequence>MTLDNYLQSRYRPSSVKTYQRSIDHYLLAVPNAETANYIRILSYLQEQRAGQKVASVHSILQGIKKYYNYLQEVGKREDNPAKNIHLKDYNSKRPILLNELLSREELDKVWSYFITKPYRYKGLRNRNLGMLSLLLNQGIEARELRSLQLSDLDLLEGKVFIAGSATKNGRTLKLAAHQILLLHNYVEIDRPKLQAIQAPSEDLFLGRTGKLETIGYLLRMPKKQLGGKRLSGRLLRKSVLADQFRQGKRLAEVQYLAGHKCPSSTERYQVEALKALQASVMNHHPLEQGKNKQKSCEMNRIN</sequence>
<evidence type="ECO:0000313" key="7">
    <source>
        <dbReference type="EMBL" id="BDS10679.1"/>
    </source>
</evidence>
<dbReference type="PANTHER" id="PTHR30349:SF86">
    <property type="entry name" value="INTEGRASE_RECOMBINASE AQ_AA09-RELATED"/>
    <property type="match status" value="1"/>
</dbReference>
<dbReference type="Proteomes" id="UP001060919">
    <property type="component" value="Chromosome"/>
</dbReference>
<dbReference type="PANTHER" id="PTHR30349">
    <property type="entry name" value="PHAGE INTEGRASE-RELATED"/>
    <property type="match status" value="1"/>
</dbReference>
<dbReference type="InterPro" id="IPR013762">
    <property type="entry name" value="Integrase-like_cat_sf"/>
</dbReference>
<dbReference type="GO" id="GO:0015074">
    <property type="term" value="P:DNA integration"/>
    <property type="evidence" value="ECO:0007669"/>
    <property type="project" value="UniProtKB-KW"/>
</dbReference>
<proteinExistence type="predicted"/>
<evidence type="ECO:0000256" key="4">
    <source>
        <dbReference type="PROSITE-ProRule" id="PRU01248"/>
    </source>
</evidence>
<evidence type="ECO:0000256" key="1">
    <source>
        <dbReference type="ARBA" id="ARBA00022908"/>
    </source>
</evidence>
<dbReference type="SUPFAM" id="SSF56349">
    <property type="entry name" value="DNA breaking-rejoining enzymes"/>
    <property type="match status" value="1"/>
</dbReference>
<dbReference type="Gene3D" id="1.10.150.130">
    <property type="match status" value="1"/>
</dbReference>
<evidence type="ECO:0000256" key="2">
    <source>
        <dbReference type="ARBA" id="ARBA00023125"/>
    </source>
</evidence>
<feature type="domain" description="Core-binding (CB)" evidence="6">
    <location>
        <begin position="1"/>
        <end position="72"/>
    </location>
</feature>
<dbReference type="InterPro" id="IPR002104">
    <property type="entry name" value="Integrase_catalytic"/>
</dbReference>
<dbReference type="GO" id="GO:0003677">
    <property type="term" value="F:DNA binding"/>
    <property type="evidence" value="ECO:0007669"/>
    <property type="project" value="UniProtKB-UniRule"/>
</dbReference>
<dbReference type="KEGG" id="aup:AsAng_0013880"/>
<evidence type="ECO:0000256" key="3">
    <source>
        <dbReference type="ARBA" id="ARBA00023172"/>
    </source>
</evidence>
<dbReference type="Gene3D" id="1.10.443.10">
    <property type="entry name" value="Intergrase catalytic core"/>
    <property type="match status" value="1"/>
</dbReference>
<gene>
    <name evidence="7" type="ORF">AsAng_0013880</name>
</gene>
<dbReference type="RefSeq" id="WP_264791958.1">
    <property type="nucleotide sequence ID" value="NZ_AP026867.1"/>
</dbReference>
<dbReference type="InterPro" id="IPR011010">
    <property type="entry name" value="DNA_brk_join_enz"/>
</dbReference>
<dbReference type="InterPro" id="IPR044068">
    <property type="entry name" value="CB"/>
</dbReference>
<reference evidence="7" key="1">
    <citation type="submission" date="2022-09" db="EMBL/GenBank/DDBJ databases">
        <title>Aureispira anguillicida sp. nov., isolated from Leptocephalus of Japanese eel Anguilla japonica.</title>
        <authorList>
            <person name="Yuasa K."/>
            <person name="Mekata T."/>
            <person name="Ikunari K."/>
        </authorList>
    </citation>
    <scope>NUCLEOTIDE SEQUENCE</scope>
    <source>
        <strain evidence="7">EL160426</strain>
    </source>
</reference>
<dbReference type="PROSITE" id="PS51900">
    <property type="entry name" value="CB"/>
    <property type="match status" value="1"/>
</dbReference>
<keyword evidence="1" id="KW-0229">DNA integration</keyword>
<organism evidence="7 8">
    <name type="scientific">Aureispira anguillae</name>
    <dbReference type="NCBI Taxonomy" id="2864201"/>
    <lineage>
        <taxon>Bacteria</taxon>
        <taxon>Pseudomonadati</taxon>
        <taxon>Bacteroidota</taxon>
        <taxon>Saprospiria</taxon>
        <taxon>Saprospirales</taxon>
        <taxon>Saprospiraceae</taxon>
        <taxon>Aureispira</taxon>
    </lineage>
</organism>
<keyword evidence="3" id="KW-0233">DNA recombination</keyword>